<evidence type="ECO:0000313" key="2">
    <source>
        <dbReference type="EMBL" id="KAF5373026.1"/>
    </source>
</evidence>
<evidence type="ECO:0000313" key="3">
    <source>
        <dbReference type="Proteomes" id="UP000559256"/>
    </source>
</evidence>
<organism evidence="2 3">
    <name type="scientific">Tetrapyrgos nigripes</name>
    <dbReference type="NCBI Taxonomy" id="182062"/>
    <lineage>
        <taxon>Eukaryota</taxon>
        <taxon>Fungi</taxon>
        <taxon>Dikarya</taxon>
        <taxon>Basidiomycota</taxon>
        <taxon>Agaricomycotina</taxon>
        <taxon>Agaricomycetes</taxon>
        <taxon>Agaricomycetidae</taxon>
        <taxon>Agaricales</taxon>
        <taxon>Marasmiineae</taxon>
        <taxon>Marasmiaceae</taxon>
        <taxon>Tetrapyrgos</taxon>
    </lineage>
</organism>
<keyword evidence="1" id="KW-0812">Transmembrane</keyword>
<feature type="transmembrane region" description="Helical" evidence="1">
    <location>
        <begin position="26"/>
        <end position="53"/>
    </location>
</feature>
<dbReference type="Proteomes" id="UP000559256">
    <property type="component" value="Unassembled WGS sequence"/>
</dbReference>
<keyword evidence="3" id="KW-1185">Reference proteome</keyword>
<sequence length="166" mass="18188">MSSTTLQGQQQSLPLSSSDLEILKEWMLQISVSWVLCGINVTLVLTILCAIFLSEQKRLSKPQLILFALVALMFIVTIGSAVLNTQFILLDMTTSGYNVPNIAEIEQQTVDLEIASLILDRLNYVIGDGIVIWRAWILFPGNRLVKAILTMAIIASFVGAGTDAGF</sequence>
<evidence type="ECO:0000256" key="1">
    <source>
        <dbReference type="SAM" id="Phobius"/>
    </source>
</evidence>
<name>A0A8H5LXI9_9AGAR</name>
<keyword evidence="1" id="KW-1133">Transmembrane helix</keyword>
<proteinExistence type="predicted"/>
<accession>A0A8H5LXI9</accession>
<feature type="transmembrane region" description="Helical" evidence="1">
    <location>
        <begin position="144"/>
        <end position="162"/>
    </location>
</feature>
<feature type="transmembrane region" description="Helical" evidence="1">
    <location>
        <begin position="65"/>
        <end position="89"/>
    </location>
</feature>
<protein>
    <submittedName>
        <fullName evidence="2">Uncharacterized protein</fullName>
    </submittedName>
</protein>
<dbReference type="EMBL" id="JAACJM010000004">
    <property type="protein sequence ID" value="KAF5373026.1"/>
    <property type="molecule type" value="Genomic_DNA"/>
</dbReference>
<dbReference type="OrthoDB" id="3259206at2759"/>
<keyword evidence="1" id="KW-0472">Membrane</keyword>
<comment type="caution">
    <text evidence="2">The sequence shown here is derived from an EMBL/GenBank/DDBJ whole genome shotgun (WGS) entry which is preliminary data.</text>
</comment>
<reference evidence="2 3" key="1">
    <citation type="journal article" date="2020" name="ISME J.">
        <title>Uncovering the hidden diversity of litter-decomposition mechanisms in mushroom-forming fungi.</title>
        <authorList>
            <person name="Floudas D."/>
            <person name="Bentzer J."/>
            <person name="Ahren D."/>
            <person name="Johansson T."/>
            <person name="Persson P."/>
            <person name="Tunlid A."/>
        </authorList>
    </citation>
    <scope>NUCLEOTIDE SEQUENCE [LARGE SCALE GENOMIC DNA]</scope>
    <source>
        <strain evidence="2 3">CBS 291.85</strain>
    </source>
</reference>
<gene>
    <name evidence="2" type="ORF">D9758_001545</name>
</gene>
<dbReference type="AlphaFoldDB" id="A0A8H5LXI9"/>